<evidence type="ECO:0000313" key="1">
    <source>
        <dbReference type="EMBL" id="GEO19156.1"/>
    </source>
</evidence>
<dbReference type="EMBL" id="BJYU01000338">
    <property type="protein sequence ID" value="GEO19156.1"/>
    <property type="molecule type" value="Genomic_DNA"/>
</dbReference>
<name>A0A512C4K1_9HYPH</name>
<dbReference type="AlphaFoldDB" id="A0A512C4K1"/>
<accession>A0A512C4K1</accession>
<gene>
    <name evidence="1" type="ORF">MAE02_68520</name>
</gene>
<protein>
    <recommendedName>
        <fullName evidence="3">Paired domain-containing protein</fullName>
    </recommendedName>
</protein>
<evidence type="ECO:0008006" key="3">
    <source>
        <dbReference type="Google" id="ProtNLM"/>
    </source>
</evidence>
<keyword evidence="2" id="KW-1185">Reference proteome</keyword>
<sequence length="115" mass="12680">MPAPLSRDLLERIVRAVQGELSIRQAALRFEVSPSAAVTLMQRFRQSGSPAPARFGGHRHPILEPHGAVVLALPDTKADTSLREIQTELRQYGIVVGATSTIRHWLTRVGLTHIQ</sequence>
<dbReference type="OrthoDB" id="565387at2"/>
<comment type="caution">
    <text evidence="1">The sequence shown here is derived from an EMBL/GenBank/DDBJ whole genome shotgun (WGS) entry which is preliminary data.</text>
</comment>
<dbReference type="InterPro" id="IPR009057">
    <property type="entry name" value="Homeodomain-like_sf"/>
</dbReference>
<organism evidence="1 2">
    <name type="scientific">Microvirga aerophila</name>
    <dbReference type="NCBI Taxonomy" id="670291"/>
    <lineage>
        <taxon>Bacteria</taxon>
        <taxon>Pseudomonadati</taxon>
        <taxon>Pseudomonadota</taxon>
        <taxon>Alphaproteobacteria</taxon>
        <taxon>Hyphomicrobiales</taxon>
        <taxon>Methylobacteriaceae</taxon>
        <taxon>Microvirga</taxon>
    </lineage>
</organism>
<dbReference type="SUPFAM" id="SSF46689">
    <property type="entry name" value="Homeodomain-like"/>
    <property type="match status" value="1"/>
</dbReference>
<dbReference type="RefSeq" id="WP_114189460.1">
    <property type="nucleotide sequence ID" value="NZ_BJYU01000338.1"/>
</dbReference>
<proteinExistence type="predicted"/>
<dbReference type="Proteomes" id="UP000321085">
    <property type="component" value="Unassembled WGS sequence"/>
</dbReference>
<evidence type="ECO:0000313" key="2">
    <source>
        <dbReference type="Proteomes" id="UP000321085"/>
    </source>
</evidence>
<reference evidence="1 2" key="1">
    <citation type="submission" date="2019-07" db="EMBL/GenBank/DDBJ databases">
        <title>Whole genome shotgun sequence of Microvirga aerophila NBRC 106136.</title>
        <authorList>
            <person name="Hosoyama A."/>
            <person name="Uohara A."/>
            <person name="Ohji S."/>
            <person name="Ichikawa N."/>
        </authorList>
    </citation>
    <scope>NUCLEOTIDE SEQUENCE [LARGE SCALE GENOMIC DNA]</scope>
    <source>
        <strain evidence="1 2">NBRC 106136</strain>
    </source>
</reference>